<feature type="region of interest" description="Disordered" evidence="1">
    <location>
        <begin position="61"/>
        <end position="324"/>
    </location>
</feature>
<dbReference type="Proteomes" id="UP000279271">
    <property type="component" value="Unassembled WGS sequence"/>
</dbReference>
<evidence type="ECO:0000313" key="2">
    <source>
        <dbReference type="EMBL" id="RMZ55905.1"/>
    </source>
</evidence>
<feature type="non-terminal residue" evidence="2">
    <location>
        <position position="1"/>
    </location>
</feature>
<reference evidence="3" key="1">
    <citation type="journal article" date="2018" name="Algal Res.">
        <title>Characterization of plant carbon substrate utilization by Auxenochlorella protothecoides.</title>
        <authorList>
            <person name="Vogler B.W."/>
            <person name="Starkenburg S.R."/>
            <person name="Sudasinghe N."/>
            <person name="Schambach J.Y."/>
            <person name="Rollin J.A."/>
            <person name="Pattathil S."/>
            <person name="Barry A.N."/>
        </authorList>
    </citation>
    <scope>NUCLEOTIDE SEQUENCE [LARGE SCALE GENOMIC DNA]</scope>
    <source>
        <strain evidence="3">UTEX 25</strain>
    </source>
</reference>
<comment type="caution">
    <text evidence="2">The sequence shown here is derived from an EMBL/GenBank/DDBJ whole genome shotgun (WGS) entry which is preliminary data.</text>
</comment>
<gene>
    <name evidence="2" type="ORF">APUTEX25_003983</name>
</gene>
<feature type="compositionally biased region" description="Low complexity" evidence="1">
    <location>
        <begin position="293"/>
        <end position="324"/>
    </location>
</feature>
<name>A0A3M7L1N4_AUXPR</name>
<dbReference type="EMBL" id="QOKY01000156">
    <property type="protein sequence ID" value="RMZ55905.1"/>
    <property type="molecule type" value="Genomic_DNA"/>
</dbReference>
<organism evidence="2 3">
    <name type="scientific">Auxenochlorella protothecoides</name>
    <name type="common">Green microalga</name>
    <name type="synonym">Chlorella protothecoides</name>
    <dbReference type="NCBI Taxonomy" id="3075"/>
    <lineage>
        <taxon>Eukaryota</taxon>
        <taxon>Viridiplantae</taxon>
        <taxon>Chlorophyta</taxon>
        <taxon>core chlorophytes</taxon>
        <taxon>Trebouxiophyceae</taxon>
        <taxon>Chlorellales</taxon>
        <taxon>Chlorellaceae</taxon>
        <taxon>Auxenochlorella</taxon>
    </lineage>
</organism>
<protein>
    <submittedName>
        <fullName evidence="2">Uncharacterized protein</fullName>
    </submittedName>
</protein>
<proteinExistence type="predicted"/>
<feature type="compositionally biased region" description="Gly residues" evidence="1">
    <location>
        <begin position="215"/>
        <end position="224"/>
    </location>
</feature>
<evidence type="ECO:0000313" key="3">
    <source>
        <dbReference type="Proteomes" id="UP000279271"/>
    </source>
</evidence>
<dbReference type="AlphaFoldDB" id="A0A3M7L1N4"/>
<accession>A0A3M7L1N4</accession>
<feature type="compositionally biased region" description="Basic and acidic residues" evidence="1">
    <location>
        <begin position="241"/>
        <end position="254"/>
    </location>
</feature>
<sequence length="324" mass="31543">HGVTLNIDGHAAVLAAVHDGLHQLGGPSPEGEDDPLARVAGAALSATRTCVTWASGPSVAAWPTAQSRGRPSSRPRLAPATGPSPPGMRGRSASQTKGPSAAGRSSACTSPGTSASTRLGLPVNTGTAPSHAGATLAAGPPASDRRPSKLARYSASPPGCHASPATAAWKARRGRGAPRRAEAAPASSAALCSSWESGPTSDSTASHSPESAAGRRGGAGGHVGLQGPVAADAAPRPRQRQHGDLLRDTRHGDHAPPSGRGQVDPGVQGGARQRVADQAGDGRAAAPGAQIVAPGSPGAAGAPGPGDPSAHSAAATRSGAAVVT</sequence>
<feature type="compositionally biased region" description="Polar residues" evidence="1">
    <location>
        <begin position="194"/>
        <end position="209"/>
    </location>
</feature>
<evidence type="ECO:0000256" key="1">
    <source>
        <dbReference type="SAM" id="MobiDB-lite"/>
    </source>
</evidence>
<feature type="compositionally biased region" description="Polar residues" evidence="1">
    <location>
        <begin position="106"/>
        <end position="117"/>
    </location>
</feature>